<organism evidence="1 2">
    <name type="scientific">Phaeodactylibacter xiamenensis</name>
    <dbReference type="NCBI Taxonomy" id="1524460"/>
    <lineage>
        <taxon>Bacteria</taxon>
        <taxon>Pseudomonadati</taxon>
        <taxon>Bacteroidota</taxon>
        <taxon>Saprospiria</taxon>
        <taxon>Saprospirales</taxon>
        <taxon>Haliscomenobacteraceae</taxon>
        <taxon>Phaeodactylibacter</taxon>
    </lineage>
</organism>
<dbReference type="Proteomes" id="UP000029736">
    <property type="component" value="Unassembled WGS sequence"/>
</dbReference>
<sequence length="119" mass="14174">MKKKCVECGESFHGRADKKFCSAHCRSSHNNRLNRDFNNFMRNINNILRKNRRIMADLNPNGKAYVHRDKLLEQGFKFAYFTNEYVTKAGKVYRFCYDQGYIEKDNGFLTLVVRQEYVE</sequence>
<dbReference type="OrthoDB" id="5187906at2"/>
<reference evidence="1 2" key="1">
    <citation type="journal article" date="2014" name="Int. J. Syst. Evol. Microbiol.">
        <title>Phaeodactylibacter xiamenensis gen. nov., sp. nov., a member of the family Saprospiraceae isolated from the marine alga Phaeodactylum tricornutum.</title>
        <authorList>
            <person name="Chen Z.Jr."/>
            <person name="Lei X."/>
            <person name="Lai Q."/>
            <person name="Li Y."/>
            <person name="Zhang B."/>
            <person name="Zhang J."/>
            <person name="Zhang H."/>
            <person name="Yang L."/>
            <person name="Zheng W."/>
            <person name="Tian Y."/>
            <person name="Yu Z."/>
            <person name="Xu H.Jr."/>
            <person name="Zheng T."/>
        </authorList>
    </citation>
    <scope>NUCLEOTIDE SEQUENCE [LARGE SCALE GENOMIC DNA]</scope>
    <source>
        <strain evidence="1 2">KD52</strain>
    </source>
</reference>
<accession>A0A098SBW4</accession>
<proteinExistence type="predicted"/>
<dbReference type="EMBL" id="JPOS01000003">
    <property type="protein sequence ID" value="KGE89635.1"/>
    <property type="molecule type" value="Genomic_DNA"/>
</dbReference>
<evidence type="ECO:0000313" key="2">
    <source>
        <dbReference type="Proteomes" id="UP000029736"/>
    </source>
</evidence>
<gene>
    <name evidence="1" type="ORF">IX84_00950</name>
</gene>
<name>A0A098SBW4_9BACT</name>
<comment type="caution">
    <text evidence="1">The sequence shown here is derived from an EMBL/GenBank/DDBJ whole genome shotgun (WGS) entry which is preliminary data.</text>
</comment>
<dbReference type="AlphaFoldDB" id="A0A098SBW4"/>
<keyword evidence="2" id="KW-1185">Reference proteome</keyword>
<evidence type="ECO:0000313" key="1">
    <source>
        <dbReference type="EMBL" id="KGE89635.1"/>
    </source>
</evidence>
<protein>
    <submittedName>
        <fullName evidence="1">Uncharacterized protein</fullName>
    </submittedName>
</protein>
<dbReference type="RefSeq" id="WP_044215775.1">
    <property type="nucleotide sequence ID" value="NZ_JBKAGJ010000048.1"/>
</dbReference>
<dbReference type="STRING" id="1524460.IX84_00950"/>